<accession>A0AAF0FN83</accession>
<dbReference type="RefSeq" id="WP_278100252.1">
    <property type="nucleotide sequence ID" value="NZ_CP091092.1"/>
</dbReference>
<dbReference type="PANTHER" id="PTHR43300:SF4">
    <property type="entry name" value="ACYL-[ACYL-CARRIER-PROTEIN]--UDP-N-ACETYLGLUCOSAMINE O-ACYLTRANSFERASE"/>
    <property type="match status" value="1"/>
</dbReference>
<dbReference type="Gene3D" id="2.160.10.10">
    <property type="entry name" value="Hexapeptide repeat proteins"/>
    <property type="match status" value="1"/>
</dbReference>
<dbReference type="Proteomes" id="UP001218895">
    <property type="component" value="Chromosome"/>
</dbReference>
<organism evidence="2 3">
    <name type="scientific">Methanomicrobium antiquum</name>
    <dbReference type="NCBI Taxonomy" id="487686"/>
    <lineage>
        <taxon>Archaea</taxon>
        <taxon>Methanobacteriati</taxon>
        <taxon>Methanobacteriota</taxon>
        <taxon>Stenosarchaea group</taxon>
        <taxon>Methanomicrobia</taxon>
        <taxon>Methanomicrobiales</taxon>
        <taxon>Methanomicrobiaceae</taxon>
        <taxon>Methanomicrobium</taxon>
    </lineage>
</organism>
<dbReference type="KEGG" id="manq:L1994_03200"/>
<dbReference type="GO" id="GO:0016740">
    <property type="term" value="F:transferase activity"/>
    <property type="evidence" value="ECO:0007669"/>
    <property type="project" value="UniProtKB-KW"/>
</dbReference>
<dbReference type="EMBL" id="CP091092">
    <property type="protein sequence ID" value="WFN37413.1"/>
    <property type="molecule type" value="Genomic_DNA"/>
</dbReference>
<proteinExistence type="predicted"/>
<dbReference type="InterPro" id="IPR001451">
    <property type="entry name" value="Hexapep"/>
</dbReference>
<dbReference type="InterPro" id="IPR011004">
    <property type="entry name" value="Trimer_LpxA-like_sf"/>
</dbReference>
<dbReference type="PANTHER" id="PTHR43300">
    <property type="entry name" value="ACETYLTRANSFERASE"/>
    <property type="match status" value="1"/>
</dbReference>
<dbReference type="AlphaFoldDB" id="A0AAF0FN83"/>
<protein>
    <submittedName>
        <fullName evidence="2">Acetyltransferase</fullName>
    </submittedName>
</protein>
<reference evidence="2" key="1">
    <citation type="submission" date="2022-01" db="EMBL/GenBank/DDBJ databases">
        <title>Complete genome of Methanomicrobium antiquum DSM 21220.</title>
        <authorList>
            <person name="Chen S.-C."/>
            <person name="You Y.-T."/>
            <person name="Zhou Y.-Z."/>
            <person name="Lai M.-C."/>
        </authorList>
    </citation>
    <scope>NUCLEOTIDE SEQUENCE</scope>
    <source>
        <strain evidence="2">DSM 21220</strain>
    </source>
</reference>
<evidence type="ECO:0000313" key="2">
    <source>
        <dbReference type="EMBL" id="WFN37413.1"/>
    </source>
</evidence>
<name>A0AAF0FN83_9EURY</name>
<keyword evidence="1" id="KW-0808">Transferase</keyword>
<dbReference type="PROSITE" id="PS00101">
    <property type="entry name" value="HEXAPEP_TRANSFERASES"/>
    <property type="match status" value="1"/>
</dbReference>
<evidence type="ECO:0000256" key="1">
    <source>
        <dbReference type="ARBA" id="ARBA00022679"/>
    </source>
</evidence>
<evidence type="ECO:0000313" key="3">
    <source>
        <dbReference type="Proteomes" id="UP001218895"/>
    </source>
</evidence>
<dbReference type="GeneID" id="79949369"/>
<dbReference type="SUPFAM" id="SSF51161">
    <property type="entry name" value="Trimeric LpxA-like enzymes"/>
    <property type="match status" value="1"/>
</dbReference>
<gene>
    <name evidence="2" type="ORF">L1994_03200</name>
</gene>
<sequence length="200" mass="20864">MKKDNPDNYGINKIGEGGHIFEDVALGFPSKENLKKNSFNGVTIGKNCVIRPGTVIYCDVFIGDNFSSGHDVMVREKTVIGDNVSVGSRCIIEGNCSIGSNVSLQSLVYIPTNVVIEDDVFIGPNAVLTNDQYPPNGEIKGPVIKKGASIGANATILPGVIIGEGSLVGAASVVTKNVPAKTLAVGNPARFKPLPAGAKK</sequence>
<keyword evidence="3" id="KW-1185">Reference proteome</keyword>
<dbReference type="Pfam" id="PF14602">
    <property type="entry name" value="Hexapep_2"/>
    <property type="match status" value="1"/>
</dbReference>
<dbReference type="CDD" id="cd03358">
    <property type="entry name" value="LbH_WxcM_N_like"/>
    <property type="match status" value="1"/>
</dbReference>
<dbReference type="InterPro" id="IPR050179">
    <property type="entry name" value="Trans_hexapeptide_repeat"/>
</dbReference>
<dbReference type="Pfam" id="PF00132">
    <property type="entry name" value="Hexapep"/>
    <property type="match status" value="2"/>
</dbReference>
<dbReference type="InterPro" id="IPR018357">
    <property type="entry name" value="Hexapep_transf_CS"/>
</dbReference>